<reference evidence="8 9" key="1">
    <citation type="journal article" date="2019" name="Commun. Biol.">
        <title>The bagworm genome reveals a unique fibroin gene that provides high tensile strength.</title>
        <authorList>
            <person name="Kono N."/>
            <person name="Nakamura H."/>
            <person name="Ohtoshi R."/>
            <person name="Tomita M."/>
            <person name="Numata K."/>
            <person name="Arakawa K."/>
        </authorList>
    </citation>
    <scope>NUCLEOTIDE SEQUENCE [LARGE SCALE GENOMIC DNA]</scope>
</reference>
<dbReference type="EMBL" id="BGZK01000516">
    <property type="protein sequence ID" value="GBP48082.1"/>
    <property type="molecule type" value="Genomic_DNA"/>
</dbReference>
<dbReference type="InterPro" id="IPR002938">
    <property type="entry name" value="FAD-bd"/>
</dbReference>
<evidence type="ECO:0000259" key="7">
    <source>
        <dbReference type="Pfam" id="PF01494"/>
    </source>
</evidence>
<dbReference type="PANTHER" id="PTHR46028:SF2">
    <property type="entry name" value="KYNURENINE 3-MONOOXYGENASE"/>
    <property type="match status" value="1"/>
</dbReference>
<evidence type="ECO:0000256" key="3">
    <source>
        <dbReference type="ARBA" id="ARBA00022827"/>
    </source>
</evidence>
<evidence type="ECO:0000256" key="5">
    <source>
        <dbReference type="ARBA" id="ARBA00023002"/>
    </source>
</evidence>
<evidence type="ECO:0000256" key="2">
    <source>
        <dbReference type="ARBA" id="ARBA00022630"/>
    </source>
</evidence>
<dbReference type="Gene3D" id="3.50.50.60">
    <property type="entry name" value="FAD/NAD(P)-binding domain"/>
    <property type="match status" value="1"/>
</dbReference>
<dbReference type="OrthoDB" id="10053569at2759"/>
<dbReference type="STRING" id="151549.A0A4C1WC77"/>
<proteinExistence type="predicted"/>
<keyword evidence="2" id="KW-0285">Flavoprotein</keyword>
<dbReference type="InterPro" id="IPR036188">
    <property type="entry name" value="FAD/NAD-bd_sf"/>
</dbReference>
<keyword evidence="5" id="KW-0560">Oxidoreductase</keyword>
<evidence type="ECO:0000313" key="8">
    <source>
        <dbReference type="EMBL" id="GBP48082.1"/>
    </source>
</evidence>
<dbReference type="GO" id="GO:0005741">
    <property type="term" value="C:mitochondrial outer membrane"/>
    <property type="evidence" value="ECO:0007669"/>
    <property type="project" value="TreeGrafter"/>
</dbReference>
<sequence length="417" mass="48107">MPNFKPKAKSKVVGSLAACLFARRGHLVDLYEFRPDIRQTTASRGRTINLSISTRGRKALARAGLERRVLEFAIPLRGRMVHLPEGRTTAVPYDPLGDQFRSLLPIADETQARSREITVGIDQQKECYHDNARTDNNTRVDVRTELTVGADGAFSAVRRRMLHRQFDYEQRYIAHGYIELSIPPVDGEFAIAPNYLHLWPRGDYTIVAMPNQDKSWSLTLFMPFSTFDSLDCPQKLVDFFTDKFDDAIHLIGREKLIEDFFRNKPSPLISIKCYPYHVDDRAVLIGDAAHAMVPFFGQGMNAGLEDCLLLDELIGTMPMRHALKAYTDLRWRDAHAICDLAIYNFQEISSLVTKRRWRLRRAIDNSLHCVLGARWMPLYQSVCFTTTPYRECWDKQRSQDHVRYIHLLYFSLCIKKT</sequence>
<keyword evidence="3" id="KW-0274">FAD</keyword>
<protein>
    <submittedName>
        <fullName evidence="8">Kynurenine 3-monooxygenase</fullName>
    </submittedName>
</protein>
<dbReference type="GO" id="GO:0070189">
    <property type="term" value="P:kynurenine metabolic process"/>
    <property type="evidence" value="ECO:0007669"/>
    <property type="project" value="TreeGrafter"/>
</dbReference>
<comment type="cofactor">
    <cofactor evidence="1">
        <name>FAD</name>
        <dbReference type="ChEBI" id="CHEBI:57692"/>
    </cofactor>
</comment>
<dbReference type="Pfam" id="PF01494">
    <property type="entry name" value="FAD_binding_3"/>
    <property type="match status" value="1"/>
</dbReference>
<evidence type="ECO:0000313" key="9">
    <source>
        <dbReference type="Proteomes" id="UP000299102"/>
    </source>
</evidence>
<dbReference type="GO" id="GO:0004502">
    <property type="term" value="F:kynurenine 3-monooxygenase activity"/>
    <property type="evidence" value="ECO:0007669"/>
    <property type="project" value="TreeGrafter"/>
</dbReference>
<evidence type="ECO:0000256" key="4">
    <source>
        <dbReference type="ARBA" id="ARBA00022857"/>
    </source>
</evidence>
<feature type="domain" description="FAD-binding" evidence="7">
    <location>
        <begin position="132"/>
        <end position="311"/>
    </location>
</feature>
<organism evidence="8 9">
    <name type="scientific">Eumeta variegata</name>
    <name type="common">Bagworm moth</name>
    <name type="synonym">Eumeta japonica</name>
    <dbReference type="NCBI Taxonomy" id="151549"/>
    <lineage>
        <taxon>Eukaryota</taxon>
        <taxon>Metazoa</taxon>
        <taxon>Ecdysozoa</taxon>
        <taxon>Arthropoda</taxon>
        <taxon>Hexapoda</taxon>
        <taxon>Insecta</taxon>
        <taxon>Pterygota</taxon>
        <taxon>Neoptera</taxon>
        <taxon>Endopterygota</taxon>
        <taxon>Lepidoptera</taxon>
        <taxon>Glossata</taxon>
        <taxon>Ditrysia</taxon>
        <taxon>Tineoidea</taxon>
        <taxon>Psychidae</taxon>
        <taxon>Oiketicinae</taxon>
        <taxon>Eumeta</taxon>
    </lineage>
</organism>
<name>A0A4C1WC77_EUMVA</name>
<gene>
    <name evidence="8" type="primary">cn</name>
    <name evidence="8" type="ORF">EVAR_85697_1</name>
</gene>
<dbReference type="Proteomes" id="UP000299102">
    <property type="component" value="Unassembled WGS sequence"/>
</dbReference>
<evidence type="ECO:0000256" key="1">
    <source>
        <dbReference type="ARBA" id="ARBA00001974"/>
    </source>
</evidence>
<dbReference type="AlphaFoldDB" id="A0A4C1WC77"/>
<keyword evidence="4" id="KW-0521">NADP</keyword>
<dbReference type="SUPFAM" id="SSF51905">
    <property type="entry name" value="FAD/NAD(P)-binding domain"/>
    <property type="match status" value="1"/>
</dbReference>
<comment type="caution">
    <text evidence="8">The sequence shown here is derived from an EMBL/GenBank/DDBJ whole genome shotgun (WGS) entry which is preliminary data.</text>
</comment>
<evidence type="ECO:0000256" key="6">
    <source>
        <dbReference type="ARBA" id="ARBA00023033"/>
    </source>
</evidence>
<dbReference type="PRINTS" id="PR00420">
    <property type="entry name" value="RNGMNOXGNASE"/>
</dbReference>
<dbReference type="PANTHER" id="PTHR46028">
    <property type="entry name" value="KYNURENINE 3-MONOOXYGENASE"/>
    <property type="match status" value="1"/>
</dbReference>
<dbReference type="GO" id="GO:0071949">
    <property type="term" value="F:FAD binding"/>
    <property type="evidence" value="ECO:0007669"/>
    <property type="project" value="InterPro"/>
</dbReference>
<keyword evidence="6 8" id="KW-0503">Monooxygenase</keyword>
<accession>A0A4C1WC77</accession>
<keyword evidence="9" id="KW-1185">Reference proteome</keyword>